<feature type="region of interest" description="Disordered" evidence="1">
    <location>
        <begin position="26"/>
        <end position="55"/>
    </location>
</feature>
<feature type="chain" id="PRO_5010160753" description="Outer membrane protein beta-barrel domain-containing protein" evidence="2">
    <location>
        <begin position="24"/>
        <end position="280"/>
    </location>
</feature>
<feature type="compositionally biased region" description="Basic and acidic residues" evidence="1">
    <location>
        <begin position="34"/>
        <end position="55"/>
    </location>
</feature>
<protein>
    <recommendedName>
        <fullName evidence="5">Outer membrane protein beta-barrel domain-containing protein</fullName>
    </recommendedName>
</protein>
<evidence type="ECO:0000313" key="4">
    <source>
        <dbReference type="Proteomes" id="UP000181790"/>
    </source>
</evidence>
<keyword evidence="2" id="KW-0732">Signal</keyword>
<proteinExistence type="predicted"/>
<reference evidence="3 4" key="1">
    <citation type="submission" date="2016-10" db="EMBL/GenBank/DDBJ databases">
        <title>Arsenicibacter rosenii gen. nov., sp. nov., an efficient arsenic-methylating bacterium isolated from an arsenic-contaminated paddy soil.</title>
        <authorList>
            <person name="Huang K."/>
        </authorList>
    </citation>
    <scope>NUCLEOTIDE SEQUENCE [LARGE SCALE GENOMIC DNA]</scope>
    <source>
        <strain evidence="3 4">SM-1</strain>
    </source>
</reference>
<name>A0A1S2VFU0_9BACT</name>
<keyword evidence="4" id="KW-1185">Reference proteome</keyword>
<sequence length="280" mass="31644">MNNKWTLLILATATIGLSTAAFGQRTYDSNRNGRGYENEYPRRYDDRYDRRNDNYRAQPDNRELQRAYDEGYQDGRRDAKEMLRSEYNRDQAREKDNRKSDYKNFTFGVYTGANSTRFEGEDVNGNALRGRLGWQFGAFVRGGGRLYGQIGAEYLTSSSDFYQAGDGASVDDITSQIDLRYVHVPAYIGFKLAESKRGISAVRLQVGAEFATPVGNNNNKDFGFERSDFQNATLSGLANLGFDAGPLFLDLVYHHGFADVLKDQSNSKRRILGVNVGLKF</sequence>
<evidence type="ECO:0008006" key="5">
    <source>
        <dbReference type="Google" id="ProtNLM"/>
    </source>
</evidence>
<evidence type="ECO:0000313" key="3">
    <source>
        <dbReference type="EMBL" id="OIN57582.1"/>
    </source>
</evidence>
<dbReference type="RefSeq" id="WP_071504789.1">
    <property type="nucleotide sequence ID" value="NZ_MORL01000011.1"/>
</dbReference>
<evidence type="ECO:0000256" key="1">
    <source>
        <dbReference type="SAM" id="MobiDB-lite"/>
    </source>
</evidence>
<gene>
    <name evidence="3" type="ORF">BLX24_19065</name>
</gene>
<dbReference type="Proteomes" id="UP000181790">
    <property type="component" value="Unassembled WGS sequence"/>
</dbReference>
<comment type="caution">
    <text evidence="3">The sequence shown here is derived from an EMBL/GenBank/DDBJ whole genome shotgun (WGS) entry which is preliminary data.</text>
</comment>
<accession>A0A1S2VFU0</accession>
<dbReference type="AlphaFoldDB" id="A0A1S2VFU0"/>
<feature type="signal peptide" evidence="2">
    <location>
        <begin position="1"/>
        <end position="23"/>
    </location>
</feature>
<dbReference type="EMBL" id="MORL01000011">
    <property type="protein sequence ID" value="OIN57582.1"/>
    <property type="molecule type" value="Genomic_DNA"/>
</dbReference>
<organism evidence="3 4">
    <name type="scientific">Arsenicibacter rosenii</name>
    <dbReference type="NCBI Taxonomy" id="1750698"/>
    <lineage>
        <taxon>Bacteria</taxon>
        <taxon>Pseudomonadati</taxon>
        <taxon>Bacteroidota</taxon>
        <taxon>Cytophagia</taxon>
        <taxon>Cytophagales</taxon>
        <taxon>Spirosomataceae</taxon>
        <taxon>Arsenicibacter</taxon>
    </lineage>
</organism>
<evidence type="ECO:0000256" key="2">
    <source>
        <dbReference type="SAM" id="SignalP"/>
    </source>
</evidence>